<reference evidence="2 3" key="1">
    <citation type="submission" date="2018-08" db="EMBL/GenBank/DDBJ databases">
        <title>Diversity &amp; Physiological Properties of Lignin-Decomposing Actinobacteria from Soil.</title>
        <authorList>
            <person name="Roh S.G."/>
            <person name="Kim S.B."/>
        </authorList>
    </citation>
    <scope>NUCLEOTIDE SEQUENCE [LARGE SCALE GENOMIC DNA]</scope>
    <source>
        <strain evidence="2 3">MMS17-GH009</strain>
    </source>
</reference>
<comment type="caution">
    <text evidence="2">The sequence shown here is derived from an EMBL/GenBank/DDBJ whole genome shotgun (WGS) entry which is preliminary data.</text>
</comment>
<organism evidence="2 3">
    <name type="scientific">Kitasatospora xanthocidica</name>
    <dbReference type="NCBI Taxonomy" id="83382"/>
    <lineage>
        <taxon>Bacteria</taxon>
        <taxon>Bacillati</taxon>
        <taxon>Actinomycetota</taxon>
        <taxon>Actinomycetes</taxon>
        <taxon>Kitasatosporales</taxon>
        <taxon>Streptomycetaceae</taxon>
        <taxon>Kitasatospora</taxon>
    </lineage>
</organism>
<evidence type="ECO:0000259" key="1">
    <source>
        <dbReference type="Pfam" id="PF09346"/>
    </source>
</evidence>
<accession>A0A372ZZ53</accession>
<keyword evidence="3" id="KW-1185">Reference proteome</keyword>
<dbReference type="Proteomes" id="UP000263377">
    <property type="component" value="Unassembled WGS sequence"/>
</dbReference>
<proteinExistence type="predicted"/>
<dbReference type="InterPro" id="IPR018958">
    <property type="entry name" value="Knr4/Smi1-like_dom"/>
</dbReference>
<dbReference type="EMBL" id="QVIG01000001">
    <property type="protein sequence ID" value="RGD60732.1"/>
    <property type="molecule type" value="Genomic_DNA"/>
</dbReference>
<dbReference type="AlphaFoldDB" id="A0A372ZZ53"/>
<dbReference type="InterPro" id="IPR037883">
    <property type="entry name" value="Knr4/Smi1-like_sf"/>
</dbReference>
<sequence length="157" mass="17450">MALMCPRCALRQLRDPMPRGGLRLTCSGTAKTVFPRYPTPRMPPVTNLSRASGASVSYPWRELLREWSRLWLGPDAGEVERRFPDWAHANGWLGASGAPRTDIEALEQRLGATLPSSYRQFLLASNGWLHVNDAEGPLLNAAQVGWLKDLDPELAQT</sequence>
<evidence type="ECO:0000313" key="3">
    <source>
        <dbReference type="Proteomes" id="UP000263377"/>
    </source>
</evidence>
<name>A0A372ZZ53_9ACTN</name>
<dbReference type="SUPFAM" id="SSF160631">
    <property type="entry name" value="SMI1/KNR4-like"/>
    <property type="match status" value="1"/>
</dbReference>
<protein>
    <submittedName>
        <fullName evidence="2">SMI1/KNR4 family protein</fullName>
    </submittedName>
</protein>
<evidence type="ECO:0000313" key="2">
    <source>
        <dbReference type="EMBL" id="RGD60732.1"/>
    </source>
</evidence>
<feature type="domain" description="Knr4/Smi1-like" evidence="1">
    <location>
        <begin position="99"/>
        <end position="127"/>
    </location>
</feature>
<gene>
    <name evidence="2" type="ORF">DR950_25800</name>
</gene>
<dbReference type="Gene3D" id="3.40.1580.10">
    <property type="entry name" value="SMI1/KNR4-like"/>
    <property type="match status" value="1"/>
</dbReference>
<dbReference type="Pfam" id="PF09346">
    <property type="entry name" value="SMI1_KNR4"/>
    <property type="match status" value="1"/>
</dbReference>